<dbReference type="InterPro" id="IPR017585">
    <property type="entry name" value="SAF_FlgA"/>
</dbReference>
<dbReference type="InterPro" id="IPR039246">
    <property type="entry name" value="Flagellar_FlgA"/>
</dbReference>
<proteinExistence type="predicted"/>
<comment type="caution">
    <text evidence="2">The sequence shown here is derived from an EMBL/GenBank/DDBJ whole genome shotgun (WGS) entry which is preliminary data.</text>
</comment>
<protein>
    <recommendedName>
        <fullName evidence="1">Flagella basal body P-ring formation protein FlgA SAF domain-containing protein</fullName>
    </recommendedName>
</protein>
<keyword evidence="3" id="KW-1185">Reference proteome</keyword>
<dbReference type="EMBL" id="VKKU01000002">
    <property type="protein sequence ID" value="TSB02315.1"/>
    <property type="molecule type" value="Genomic_DNA"/>
</dbReference>
<dbReference type="AlphaFoldDB" id="A0A553WC97"/>
<reference evidence="2 3" key="1">
    <citation type="submission" date="2019-07" db="EMBL/GenBank/DDBJ databases">
        <authorList>
            <person name="Park M."/>
        </authorList>
    </citation>
    <scope>NUCLEOTIDE SEQUENCE [LARGE SCALE GENOMIC DNA]</scope>
    <source>
        <strain evidence="2 3">KCTC32445</strain>
    </source>
</reference>
<dbReference type="GO" id="GO:0044780">
    <property type="term" value="P:bacterial-type flagellum assembly"/>
    <property type="evidence" value="ECO:0007669"/>
    <property type="project" value="InterPro"/>
</dbReference>
<dbReference type="PANTHER" id="PTHR36307:SF1">
    <property type="entry name" value="FLAGELLA BASAL BODY P-RING FORMATION PROTEIN FLGA"/>
    <property type="match status" value="1"/>
</dbReference>
<dbReference type="RefSeq" id="WP_143777533.1">
    <property type="nucleotide sequence ID" value="NZ_VKKU01000002.1"/>
</dbReference>
<evidence type="ECO:0000313" key="3">
    <source>
        <dbReference type="Proteomes" id="UP000320160"/>
    </source>
</evidence>
<name>A0A553WC97_9SPHN</name>
<evidence type="ECO:0000259" key="1">
    <source>
        <dbReference type="Pfam" id="PF13144"/>
    </source>
</evidence>
<evidence type="ECO:0000313" key="2">
    <source>
        <dbReference type="EMBL" id="TSB02315.1"/>
    </source>
</evidence>
<gene>
    <name evidence="2" type="ORF">FOM92_14555</name>
</gene>
<dbReference type="Pfam" id="PF13144">
    <property type="entry name" value="ChapFlgA"/>
    <property type="match status" value="1"/>
</dbReference>
<dbReference type="OrthoDB" id="7408548at2"/>
<dbReference type="Proteomes" id="UP000320160">
    <property type="component" value="Unassembled WGS sequence"/>
</dbReference>
<organism evidence="2 3">
    <name type="scientific">Sphingorhabdus contaminans</name>
    <dbReference type="NCBI Taxonomy" id="1343899"/>
    <lineage>
        <taxon>Bacteria</taxon>
        <taxon>Pseudomonadati</taxon>
        <taxon>Pseudomonadota</taxon>
        <taxon>Alphaproteobacteria</taxon>
        <taxon>Sphingomonadales</taxon>
        <taxon>Sphingomonadaceae</taxon>
        <taxon>Sphingorhabdus</taxon>
    </lineage>
</organism>
<accession>A0A553WC97</accession>
<dbReference type="Gene3D" id="2.30.30.760">
    <property type="match status" value="1"/>
</dbReference>
<sequence length="143" mass="14956">MHHILFIVAAVSGGFEDLQALDSRISAIAPQAEQVDKRLKLAQCPDAPIVAPPAGGAVIVRCPALGWRFRVPVKASLEPAGSPEIVIRKGEMVECVSDGPGFAVSTTMIALEDAAAGQPVRVKSLTSSTTMTAYVKSRGVVSF</sequence>
<dbReference type="PANTHER" id="PTHR36307">
    <property type="entry name" value="FLAGELLA BASAL BODY P-RING FORMATION PROTEIN FLGA"/>
    <property type="match status" value="1"/>
</dbReference>
<feature type="domain" description="Flagella basal body P-ring formation protein FlgA SAF" evidence="1">
    <location>
        <begin position="83"/>
        <end position="142"/>
    </location>
</feature>